<dbReference type="InterPro" id="IPR029058">
    <property type="entry name" value="AB_hydrolase_fold"/>
</dbReference>
<dbReference type="RefSeq" id="WP_070986262.1">
    <property type="nucleotide sequence ID" value="NZ_MKJU01000028.1"/>
</dbReference>
<dbReference type="Pfam" id="PF12697">
    <property type="entry name" value="Abhydrolase_6"/>
    <property type="match status" value="1"/>
</dbReference>
<evidence type="ECO:0000256" key="1">
    <source>
        <dbReference type="ARBA" id="ARBA00022801"/>
    </source>
</evidence>
<dbReference type="OrthoDB" id="2086224at2"/>
<dbReference type="InterPro" id="IPR000073">
    <property type="entry name" value="AB_hydrolase_1"/>
</dbReference>
<name>A0A1S1MW79_9GAMM</name>
<dbReference type="SUPFAM" id="SSF53474">
    <property type="entry name" value="alpha/beta-Hydrolases"/>
    <property type="match status" value="1"/>
</dbReference>
<proteinExistence type="predicted"/>
<keyword evidence="4" id="KW-1185">Reference proteome</keyword>
<dbReference type="PRINTS" id="PR00111">
    <property type="entry name" value="ABHYDROLASE"/>
</dbReference>
<protein>
    <recommendedName>
        <fullName evidence="2">AB hydrolase-1 domain-containing protein</fullName>
    </recommendedName>
</protein>
<reference evidence="3 4" key="1">
    <citation type="submission" date="2016-09" db="EMBL/GenBank/DDBJ databases">
        <title>Pseudoalteromonas amylolytica sp. nov., isolated from the surface seawater.</title>
        <authorList>
            <person name="Wu Y.-H."/>
            <person name="Cheng H."/>
            <person name="Jin X.-B."/>
            <person name="Wang C.-S."/>
            <person name="Xu X.-W."/>
        </authorList>
    </citation>
    <scope>NUCLEOTIDE SEQUENCE [LARGE SCALE GENOMIC DNA]</scope>
    <source>
        <strain evidence="3 4">JW1</strain>
    </source>
</reference>
<dbReference type="PANTHER" id="PTHR43798">
    <property type="entry name" value="MONOACYLGLYCEROL LIPASE"/>
    <property type="match status" value="1"/>
</dbReference>
<dbReference type="GO" id="GO:0016787">
    <property type="term" value="F:hydrolase activity"/>
    <property type="evidence" value="ECO:0007669"/>
    <property type="project" value="UniProtKB-KW"/>
</dbReference>
<dbReference type="GO" id="GO:0016020">
    <property type="term" value="C:membrane"/>
    <property type="evidence" value="ECO:0007669"/>
    <property type="project" value="TreeGrafter"/>
</dbReference>
<dbReference type="Proteomes" id="UP000179786">
    <property type="component" value="Unassembled WGS sequence"/>
</dbReference>
<accession>A0A1S1MW79</accession>
<organism evidence="3 4">
    <name type="scientific">Pseudoalteromonas amylolytica</name>
    <dbReference type="NCBI Taxonomy" id="1859457"/>
    <lineage>
        <taxon>Bacteria</taxon>
        <taxon>Pseudomonadati</taxon>
        <taxon>Pseudomonadota</taxon>
        <taxon>Gammaproteobacteria</taxon>
        <taxon>Alteromonadales</taxon>
        <taxon>Pseudoalteromonadaceae</taxon>
        <taxon>Pseudoalteromonas</taxon>
    </lineage>
</organism>
<sequence length="236" mass="26445">MSDSKQVKLAMVPGTQCNHRLWERLIPYLDECVQPCHVTIEKCQTQAHMLAAIDDALCESQHLLGFSMGGYLALQYALVNPAKVSSLVLIASSARRLSHGEKQARKGMLDFLHTHAYGGMSRARVKEFISQQRWQDNELIDLIKDMDKSLGGATLLNQIQQTSSREDLSADLGKLPCRVLIIGAQQDQKVAVQDLQNMAKLLPNAQLQLLDECGHMVPLEQPQRLARILNQFYLGR</sequence>
<dbReference type="InterPro" id="IPR050266">
    <property type="entry name" value="AB_hydrolase_sf"/>
</dbReference>
<evidence type="ECO:0000313" key="4">
    <source>
        <dbReference type="Proteomes" id="UP000179786"/>
    </source>
</evidence>
<dbReference type="AlphaFoldDB" id="A0A1S1MW79"/>
<dbReference type="Gene3D" id="3.40.50.1820">
    <property type="entry name" value="alpha/beta hydrolase"/>
    <property type="match status" value="1"/>
</dbReference>
<evidence type="ECO:0000313" key="3">
    <source>
        <dbReference type="EMBL" id="OHU89634.1"/>
    </source>
</evidence>
<keyword evidence="1" id="KW-0378">Hydrolase</keyword>
<comment type="caution">
    <text evidence="3">The sequence shown here is derived from an EMBL/GenBank/DDBJ whole genome shotgun (WGS) entry which is preliminary data.</text>
</comment>
<dbReference type="STRING" id="1859457.BET10_16035"/>
<gene>
    <name evidence="3" type="ORF">BET10_16035</name>
</gene>
<dbReference type="PANTHER" id="PTHR43798:SF31">
    <property type="entry name" value="AB HYDROLASE SUPERFAMILY PROTEIN YCLE"/>
    <property type="match status" value="1"/>
</dbReference>
<feature type="domain" description="AB hydrolase-1" evidence="2">
    <location>
        <begin position="52"/>
        <end position="227"/>
    </location>
</feature>
<evidence type="ECO:0000259" key="2">
    <source>
        <dbReference type="Pfam" id="PF12697"/>
    </source>
</evidence>
<dbReference type="EMBL" id="MKJU01000028">
    <property type="protein sequence ID" value="OHU89634.1"/>
    <property type="molecule type" value="Genomic_DNA"/>
</dbReference>